<dbReference type="PANTHER" id="PTHR33930">
    <property type="entry name" value="ALKYL HYDROPEROXIDE REDUCTASE AHPD"/>
    <property type="match status" value="1"/>
</dbReference>
<dbReference type="InterPro" id="IPR003779">
    <property type="entry name" value="CMD-like"/>
</dbReference>
<organism evidence="2">
    <name type="scientific">marine sediment metagenome</name>
    <dbReference type="NCBI Taxonomy" id="412755"/>
    <lineage>
        <taxon>unclassified sequences</taxon>
        <taxon>metagenomes</taxon>
        <taxon>ecological metagenomes</taxon>
    </lineage>
</organism>
<dbReference type="Pfam" id="PF02627">
    <property type="entry name" value="CMD"/>
    <property type="match status" value="1"/>
</dbReference>
<dbReference type="PANTHER" id="PTHR33930:SF2">
    <property type="entry name" value="BLR3452 PROTEIN"/>
    <property type="match status" value="1"/>
</dbReference>
<dbReference type="InterPro" id="IPR029032">
    <property type="entry name" value="AhpD-like"/>
</dbReference>
<feature type="domain" description="Carboxymuconolactone decarboxylase-like" evidence="1">
    <location>
        <begin position="20"/>
        <end position="100"/>
    </location>
</feature>
<dbReference type="SUPFAM" id="SSF69118">
    <property type="entry name" value="AhpD-like"/>
    <property type="match status" value="1"/>
</dbReference>
<sequence length="107" mass="11259">MEDRKDLISDAFKTFLADAPEHARAWSEVVQSLSKASALDKKTSELAYIAVLAALNRISGIPFHVTCARGLGATREEIISAILVGLPAAGHVVTQALPAAVQAYDAG</sequence>
<accession>X0RL05</accession>
<gene>
    <name evidence="2" type="ORF">S01H1_07527</name>
</gene>
<proteinExistence type="predicted"/>
<dbReference type="EMBL" id="BARS01003876">
    <property type="protein sequence ID" value="GAF69494.1"/>
    <property type="molecule type" value="Genomic_DNA"/>
</dbReference>
<dbReference type="AlphaFoldDB" id="X0RL05"/>
<evidence type="ECO:0000313" key="2">
    <source>
        <dbReference type="EMBL" id="GAF69494.1"/>
    </source>
</evidence>
<evidence type="ECO:0000259" key="1">
    <source>
        <dbReference type="Pfam" id="PF02627"/>
    </source>
</evidence>
<name>X0RL05_9ZZZZ</name>
<protein>
    <recommendedName>
        <fullName evidence="1">Carboxymuconolactone decarboxylase-like domain-containing protein</fullName>
    </recommendedName>
</protein>
<comment type="caution">
    <text evidence="2">The sequence shown here is derived from an EMBL/GenBank/DDBJ whole genome shotgun (WGS) entry which is preliminary data.</text>
</comment>
<reference evidence="2" key="1">
    <citation type="journal article" date="2014" name="Front. Microbiol.">
        <title>High frequency of phylogenetically diverse reductive dehalogenase-homologous genes in deep subseafloor sedimentary metagenomes.</title>
        <authorList>
            <person name="Kawai M."/>
            <person name="Futagami T."/>
            <person name="Toyoda A."/>
            <person name="Takaki Y."/>
            <person name="Nishi S."/>
            <person name="Hori S."/>
            <person name="Arai W."/>
            <person name="Tsubouchi T."/>
            <person name="Morono Y."/>
            <person name="Uchiyama I."/>
            <person name="Ito T."/>
            <person name="Fujiyama A."/>
            <person name="Inagaki F."/>
            <person name="Takami H."/>
        </authorList>
    </citation>
    <scope>NUCLEOTIDE SEQUENCE</scope>
    <source>
        <strain evidence="2">Expedition CK06-06</strain>
    </source>
</reference>
<dbReference type="GO" id="GO:0051920">
    <property type="term" value="F:peroxiredoxin activity"/>
    <property type="evidence" value="ECO:0007669"/>
    <property type="project" value="InterPro"/>
</dbReference>
<dbReference type="Gene3D" id="1.20.1290.10">
    <property type="entry name" value="AhpD-like"/>
    <property type="match status" value="1"/>
</dbReference>